<evidence type="ECO:0000313" key="3">
    <source>
        <dbReference type="EMBL" id="CBL17485.1"/>
    </source>
</evidence>
<dbReference type="Pfam" id="PF01039">
    <property type="entry name" value="Carboxyl_trans"/>
    <property type="match status" value="1"/>
</dbReference>
<dbReference type="PROSITE" id="PS50989">
    <property type="entry name" value="COA_CT_CTER"/>
    <property type="match status" value="1"/>
</dbReference>
<dbReference type="GO" id="GO:0016740">
    <property type="term" value="F:transferase activity"/>
    <property type="evidence" value="ECO:0007669"/>
    <property type="project" value="UniProtKB-KW"/>
</dbReference>
<reference evidence="3" key="2">
    <citation type="submission" date="2010-03" db="EMBL/GenBank/DDBJ databases">
        <authorList>
            <person name="Pajon A."/>
        </authorList>
    </citation>
    <scope>NUCLEOTIDE SEQUENCE</scope>
    <source>
        <strain evidence="3">Type strain: 18P13</strain>
    </source>
</reference>
<dbReference type="PATRIC" id="fig|213810.4.peg.1260"/>
<dbReference type="HOGENOM" id="CLU_018822_6_2_9"/>
<dbReference type="SUPFAM" id="SSF52096">
    <property type="entry name" value="ClpP/crotonase"/>
    <property type="match status" value="2"/>
</dbReference>
<dbReference type="GeneID" id="83156097"/>
<sequence>MEKNMESRAYARLAALFDDGAFTEINAAVKEAEDAAGVVCAYGYVNGNAVYAFSQDKTVNNGAVGLQHAAKITKLYGLAAKTGTPIVGIHDSNGAFVNGTVDSLTAYGRMLEAASQLSGVVPQIAVVAGTCAGSAALLACGSDFVVMTKDAELFVAPPFAEHAGTAQSAAKAGICALVCEDDIAAMEQARALVNLMPINNLAGAPMFEYAESESQASPSLPDLVKAVADADSLLELYGDYGKAAYTALATLGGTTVGIAATNKTEDPLNTEDSAKLARFMRTCDAFSVPVITFVDTMGFAASSEAEQTGSIQAMTRLVACYAEATTIKLSVVTGNAVGAAFTALAGAACGADFTYAWDQAVISPMAPLTAVEFLWHDKLKGAADANAKRKELAAEYAATLASAQSAAEKGGVDAVIAPADTRETLLSALDILSGKRVSKLPKKHNNIPF</sequence>
<reference evidence="3" key="1">
    <citation type="submission" date="2010-03" db="EMBL/GenBank/DDBJ databases">
        <title>The genome sequence of Ruminococcus sp. 18P13.</title>
        <authorList>
            <consortium name="metaHIT consortium -- http://www.metahit.eu/"/>
            <person name="Pajon A."/>
            <person name="Turner K."/>
            <person name="Parkhill J."/>
            <person name="Bernalier A."/>
        </authorList>
    </citation>
    <scope>NUCLEOTIDE SEQUENCE [LARGE SCALE GENOMIC DNA]</scope>
    <source>
        <strain evidence="3">Type strain: 18P13</strain>
    </source>
</reference>
<dbReference type="EC" id="4.1.1.41" evidence="3"/>
<dbReference type="GO" id="GO:0004658">
    <property type="term" value="F:propionyl-CoA carboxylase activity"/>
    <property type="evidence" value="ECO:0007669"/>
    <property type="project" value="UniProtKB-EC"/>
</dbReference>
<keyword evidence="3" id="KW-0808">Transferase</keyword>
<dbReference type="EMBL" id="FP929052">
    <property type="protein sequence ID" value="CBL17485.1"/>
    <property type="molecule type" value="Genomic_DNA"/>
</dbReference>
<dbReference type="RefSeq" id="WP_015558392.1">
    <property type="nucleotide sequence ID" value="NC_021039.1"/>
</dbReference>
<feature type="domain" description="CoA carboxyltransferase N-terminal" evidence="1">
    <location>
        <begin position="1"/>
        <end position="136"/>
    </location>
</feature>
<dbReference type="PROSITE" id="PS50980">
    <property type="entry name" value="COA_CT_NTER"/>
    <property type="match status" value="1"/>
</dbReference>
<dbReference type="AlphaFoldDB" id="D4LCZ0"/>
<keyword evidence="4" id="KW-1185">Reference proteome</keyword>
<evidence type="ECO:0000313" key="4">
    <source>
        <dbReference type="Proteomes" id="UP000007054"/>
    </source>
</evidence>
<organism evidence="3 4">
    <name type="scientific">Ruminococcus champanellensis (strain DSM 18848 / JCM 17042 / KCTC 15320 / 18P13)</name>
    <dbReference type="NCBI Taxonomy" id="213810"/>
    <lineage>
        <taxon>Bacteria</taxon>
        <taxon>Bacillati</taxon>
        <taxon>Bacillota</taxon>
        <taxon>Clostridia</taxon>
        <taxon>Eubacteriales</taxon>
        <taxon>Oscillospiraceae</taxon>
        <taxon>Ruminococcus</taxon>
    </lineage>
</organism>
<dbReference type="GO" id="GO:0016829">
    <property type="term" value="F:lyase activity"/>
    <property type="evidence" value="ECO:0007669"/>
    <property type="project" value="UniProtKB-KW"/>
</dbReference>
<accession>D4LCZ0</accession>
<dbReference type="BioCyc" id="RCHA213810:RUM_RS06630-MONOMER"/>
<proteinExistence type="predicted"/>
<dbReference type="InterPro" id="IPR029045">
    <property type="entry name" value="ClpP/crotonase-like_dom_sf"/>
</dbReference>
<dbReference type="InterPro" id="IPR011763">
    <property type="entry name" value="COA_CT_C"/>
</dbReference>
<dbReference type="Gene3D" id="3.90.226.10">
    <property type="entry name" value="2-enoyl-CoA Hydratase, Chain A, domain 1"/>
    <property type="match status" value="2"/>
</dbReference>
<dbReference type="InterPro" id="IPR011762">
    <property type="entry name" value="COA_CT_N"/>
</dbReference>
<dbReference type="PANTHER" id="PTHR43842">
    <property type="entry name" value="PROPIONYL-COA CARBOXYLASE BETA CHAIN"/>
    <property type="match status" value="1"/>
</dbReference>
<dbReference type="EC" id="6.4.1.3" evidence="3"/>
<dbReference type="KEGG" id="rch:RUM_13640"/>
<keyword evidence="3" id="KW-0436">Ligase</keyword>
<gene>
    <name evidence="3" type="ordered locus">RUM_13640</name>
</gene>
<evidence type="ECO:0000259" key="2">
    <source>
        <dbReference type="PROSITE" id="PS50989"/>
    </source>
</evidence>
<feature type="domain" description="CoA carboxyltransferase C-terminal" evidence="2">
    <location>
        <begin position="178"/>
        <end position="431"/>
    </location>
</feature>
<dbReference type="InterPro" id="IPR051047">
    <property type="entry name" value="AccD/PCCB"/>
</dbReference>
<keyword evidence="3" id="KW-0456">Lyase</keyword>
<protein>
    <submittedName>
        <fullName evidence="3">Acetyl-CoA carboxylase, carboxyltransferase component (Subunits alpha and beta)</fullName>
        <ecNumber evidence="3">4.1.1.41</ecNumber>
        <ecNumber evidence="3">6.4.1.3</ecNumber>
    </submittedName>
</protein>
<dbReference type="STRING" id="213810.RUM_13640"/>
<dbReference type="PANTHER" id="PTHR43842:SF2">
    <property type="entry name" value="PROPIONYL-COA CARBOXYLASE BETA CHAIN, MITOCHONDRIAL"/>
    <property type="match status" value="1"/>
</dbReference>
<evidence type="ECO:0000259" key="1">
    <source>
        <dbReference type="PROSITE" id="PS50980"/>
    </source>
</evidence>
<dbReference type="InterPro" id="IPR034733">
    <property type="entry name" value="AcCoA_carboxyl_beta"/>
</dbReference>
<dbReference type="Proteomes" id="UP000007054">
    <property type="component" value="Chromosome"/>
</dbReference>
<name>D4LCZ0_RUMC1</name>